<keyword evidence="3" id="KW-0862">Zinc</keyword>
<feature type="compositionally biased region" description="Low complexity" evidence="6">
    <location>
        <begin position="110"/>
        <end position="123"/>
    </location>
</feature>
<gene>
    <name evidence="10" type="primary">zgc:153292</name>
</gene>
<dbReference type="InParanoid" id="A0A6P7N3T8"/>
<protein>
    <submittedName>
        <fullName evidence="10">Uncharacterized protein zgc:153292 isoform X1</fullName>
    </submittedName>
</protein>
<keyword evidence="9" id="KW-1185">Reference proteome</keyword>
<dbReference type="PROSITE" id="PS50950">
    <property type="entry name" value="ZF_THAP"/>
    <property type="match status" value="1"/>
</dbReference>
<evidence type="ECO:0000256" key="6">
    <source>
        <dbReference type="SAM" id="MobiDB-lite"/>
    </source>
</evidence>
<dbReference type="Pfam" id="PF05485">
    <property type="entry name" value="THAP"/>
    <property type="match status" value="1"/>
</dbReference>
<feature type="compositionally biased region" description="Basic residues" evidence="6">
    <location>
        <begin position="88"/>
        <end position="102"/>
    </location>
</feature>
<evidence type="ECO:0000259" key="7">
    <source>
        <dbReference type="PROSITE" id="PS50950"/>
    </source>
</evidence>
<dbReference type="SMART" id="SM00980">
    <property type="entry name" value="THAP"/>
    <property type="match status" value="1"/>
</dbReference>
<keyword evidence="4 5" id="KW-0238">DNA-binding</keyword>
<dbReference type="InterPro" id="IPR006612">
    <property type="entry name" value="THAP_Znf"/>
</dbReference>
<keyword evidence="1" id="KW-0479">Metal-binding</keyword>
<dbReference type="GO" id="GO:0008270">
    <property type="term" value="F:zinc ion binding"/>
    <property type="evidence" value="ECO:0007669"/>
    <property type="project" value="UniProtKB-KW"/>
</dbReference>
<dbReference type="PROSITE" id="PS50994">
    <property type="entry name" value="INTEGRASE"/>
    <property type="match status" value="1"/>
</dbReference>
<evidence type="ECO:0000313" key="10">
    <source>
        <dbReference type="RefSeq" id="XP_029013997.1"/>
    </source>
</evidence>
<dbReference type="InterPro" id="IPR036397">
    <property type="entry name" value="RNaseH_sf"/>
</dbReference>
<evidence type="ECO:0000259" key="8">
    <source>
        <dbReference type="PROSITE" id="PS50994"/>
    </source>
</evidence>
<dbReference type="OrthoDB" id="413122at2759"/>
<dbReference type="Proteomes" id="UP000515150">
    <property type="component" value="Chromosome 8"/>
</dbReference>
<evidence type="ECO:0000256" key="1">
    <source>
        <dbReference type="ARBA" id="ARBA00022723"/>
    </source>
</evidence>
<dbReference type="PANTHER" id="PTHR46927:SF3">
    <property type="entry name" value="THAP-TYPE DOMAIN-CONTAINING PROTEIN"/>
    <property type="match status" value="1"/>
</dbReference>
<sequence length="378" mass="43385">MGRYKCAYNCENPAGSDMKYFKFPLYNPRKLKKWLENMKWEDWAPTRFSVLCMNHFEDRCLDKTGKYVKLRVDAVPTIFASSDDSQKRKTSVKPRSKRHTAHGGKTALMSTSQSPSDPSSTSQLYVLDKETSQTEAEAPGDPKTSDKWRVIVDEGLMKIDSFPHFFHGDYCVPQDIQWAPDTNSSTAPKDPNNVIEVKEPWHWLGLDVRGPLPQTVNGHKYILTVTDYYSKWVEAVPMQACLPPHVTKQIVDIIAHFGYPIRILSRLPHEIVHKINRELKDQLQVSVSLVVFHQQTGTVDLVTQQLIDRMISDLIEEHAADWDVFLPAKVFSLCFKEHTVTKERPFSVLCCRGLDPVQTPRGLNYSYSKLRDSIFVIR</sequence>
<evidence type="ECO:0000256" key="2">
    <source>
        <dbReference type="ARBA" id="ARBA00022771"/>
    </source>
</evidence>
<dbReference type="SMART" id="SM00692">
    <property type="entry name" value="DM3"/>
    <property type="match status" value="1"/>
</dbReference>
<feature type="domain" description="Integrase catalytic" evidence="8">
    <location>
        <begin position="196"/>
        <end position="353"/>
    </location>
</feature>
<organism evidence="9 10">
    <name type="scientific">Betta splendens</name>
    <name type="common">Siamese fighting fish</name>
    <dbReference type="NCBI Taxonomy" id="158456"/>
    <lineage>
        <taxon>Eukaryota</taxon>
        <taxon>Metazoa</taxon>
        <taxon>Chordata</taxon>
        <taxon>Craniata</taxon>
        <taxon>Vertebrata</taxon>
        <taxon>Euteleostomi</taxon>
        <taxon>Actinopterygii</taxon>
        <taxon>Neopterygii</taxon>
        <taxon>Teleostei</taxon>
        <taxon>Neoteleostei</taxon>
        <taxon>Acanthomorphata</taxon>
        <taxon>Anabantaria</taxon>
        <taxon>Anabantiformes</taxon>
        <taxon>Anabantoidei</taxon>
        <taxon>Osphronemidae</taxon>
        <taxon>Betta</taxon>
    </lineage>
</organism>
<accession>A0A6P7N3T8</accession>
<dbReference type="Gene3D" id="3.30.420.10">
    <property type="entry name" value="Ribonuclease H-like superfamily/Ribonuclease H"/>
    <property type="match status" value="1"/>
</dbReference>
<keyword evidence="2 5" id="KW-0863">Zinc-finger</keyword>
<dbReference type="GO" id="GO:0015074">
    <property type="term" value="P:DNA integration"/>
    <property type="evidence" value="ECO:0007669"/>
    <property type="project" value="InterPro"/>
</dbReference>
<dbReference type="InterPro" id="IPR012337">
    <property type="entry name" value="RNaseH-like_sf"/>
</dbReference>
<dbReference type="RefSeq" id="XP_029013997.1">
    <property type="nucleotide sequence ID" value="XM_029158164.3"/>
</dbReference>
<dbReference type="InterPro" id="IPR052224">
    <property type="entry name" value="THAP_domain_protein"/>
</dbReference>
<dbReference type="SUPFAM" id="SSF53098">
    <property type="entry name" value="Ribonuclease H-like"/>
    <property type="match status" value="1"/>
</dbReference>
<dbReference type="KEGG" id="bspl:114859986"/>
<dbReference type="GO" id="GO:0003677">
    <property type="term" value="F:DNA binding"/>
    <property type="evidence" value="ECO:0007669"/>
    <property type="project" value="UniProtKB-UniRule"/>
</dbReference>
<name>A0A6P7N3T8_BETSP</name>
<evidence type="ECO:0000256" key="4">
    <source>
        <dbReference type="ARBA" id="ARBA00023125"/>
    </source>
</evidence>
<evidence type="ECO:0000256" key="3">
    <source>
        <dbReference type="ARBA" id="ARBA00022833"/>
    </source>
</evidence>
<proteinExistence type="predicted"/>
<feature type="region of interest" description="Disordered" evidence="6">
    <location>
        <begin position="83"/>
        <end position="123"/>
    </location>
</feature>
<dbReference type="AlphaFoldDB" id="A0A6P7N3T8"/>
<dbReference type="GeneID" id="114859986"/>
<dbReference type="SUPFAM" id="SSF57716">
    <property type="entry name" value="Glucocorticoid receptor-like (DNA-binding domain)"/>
    <property type="match status" value="1"/>
</dbReference>
<dbReference type="PANTHER" id="PTHR46927">
    <property type="entry name" value="AGAP005574-PA"/>
    <property type="match status" value="1"/>
</dbReference>
<dbReference type="InterPro" id="IPR001584">
    <property type="entry name" value="Integrase_cat-core"/>
</dbReference>
<reference evidence="10" key="1">
    <citation type="submission" date="2025-08" db="UniProtKB">
        <authorList>
            <consortium name="RefSeq"/>
        </authorList>
    </citation>
    <scope>IDENTIFICATION</scope>
</reference>
<evidence type="ECO:0000256" key="5">
    <source>
        <dbReference type="PROSITE-ProRule" id="PRU00309"/>
    </source>
</evidence>
<evidence type="ECO:0000313" key="9">
    <source>
        <dbReference type="Proteomes" id="UP000515150"/>
    </source>
</evidence>
<feature type="domain" description="THAP-type" evidence="7">
    <location>
        <begin position="1"/>
        <end position="79"/>
    </location>
</feature>